<sequence>MSTKSKAFTLTAYAPLSSLVRSLERAGWGTLHGRAHGGVRSILRALAARLPDKSAEGLATEFQLAQSAGISVRWARRCLGVLEKLGVIKWTRGGILAGKPRASFFRVSKKKLLAMVKKARGIGDERTAKNNKDRNERLARCRNTRFMFRTPVHDKTSSVHAELTSDLLTSKEGRLSESSSFLGSLPRKKAAAPSERALPSVARLVRESAINAKLIAQAHNDERSYRFRSSVERIEAQGKNTIAAIKQVLFGDKK</sequence>
<dbReference type="AlphaFoldDB" id="A0A7Z8Y9W3"/>
<dbReference type="EMBL" id="UYIO01000001">
    <property type="protein sequence ID" value="VDG76920.1"/>
    <property type="molecule type" value="Genomic_DNA"/>
</dbReference>
<evidence type="ECO:0008006" key="3">
    <source>
        <dbReference type="Google" id="ProtNLM"/>
    </source>
</evidence>
<evidence type="ECO:0000313" key="2">
    <source>
        <dbReference type="Proteomes" id="UP000269974"/>
    </source>
</evidence>
<proteinExistence type="predicted"/>
<accession>A0A7Z8Y9W3</accession>
<evidence type="ECO:0000313" key="1">
    <source>
        <dbReference type="EMBL" id="VDG76920.1"/>
    </source>
</evidence>
<dbReference type="RefSeq" id="WP_185934214.1">
    <property type="nucleotide sequence ID" value="NZ_UYIO01000001.1"/>
</dbReference>
<name>A0A7Z8Y9W3_9ACTO</name>
<comment type="caution">
    <text evidence="1">The sequence shown here is derived from an EMBL/GenBank/DDBJ whole genome shotgun (WGS) entry which is preliminary data.</text>
</comment>
<protein>
    <recommendedName>
        <fullName evidence="3">Helix-turn-helix domain-containing protein</fullName>
    </recommendedName>
</protein>
<gene>
    <name evidence="1" type="ORF">NCTC10327_01554</name>
</gene>
<organism evidence="1 2">
    <name type="scientific">Actinobaculum suis</name>
    <dbReference type="NCBI Taxonomy" id="1657"/>
    <lineage>
        <taxon>Bacteria</taxon>
        <taxon>Bacillati</taxon>
        <taxon>Actinomycetota</taxon>
        <taxon>Actinomycetes</taxon>
        <taxon>Actinomycetales</taxon>
        <taxon>Actinomycetaceae</taxon>
        <taxon>Actinobaculum</taxon>
    </lineage>
</organism>
<reference evidence="1 2" key="1">
    <citation type="submission" date="2018-11" db="EMBL/GenBank/DDBJ databases">
        <authorList>
            <consortium name="Pathogen Informatics"/>
        </authorList>
    </citation>
    <scope>NUCLEOTIDE SEQUENCE [LARGE SCALE GENOMIC DNA]</scope>
    <source>
        <strain evidence="1 2">NCTC10327</strain>
    </source>
</reference>
<dbReference type="Proteomes" id="UP000269974">
    <property type="component" value="Unassembled WGS sequence"/>
</dbReference>